<evidence type="ECO:0000256" key="7">
    <source>
        <dbReference type="SAM" id="Phobius"/>
    </source>
</evidence>
<dbReference type="InterPro" id="IPR022791">
    <property type="entry name" value="L-PG_synthase/AglD"/>
</dbReference>
<protein>
    <submittedName>
        <fullName evidence="8">UPF0104 family protein</fullName>
    </submittedName>
</protein>
<evidence type="ECO:0000256" key="1">
    <source>
        <dbReference type="ARBA" id="ARBA00004651"/>
    </source>
</evidence>
<feature type="transmembrane region" description="Helical" evidence="7">
    <location>
        <begin position="181"/>
        <end position="201"/>
    </location>
</feature>
<feature type="transmembrane region" description="Helical" evidence="7">
    <location>
        <begin position="256"/>
        <end position="274"/>
    </location>
</feature>
<dbReference type="OrthoDB" id="4803763at2"/>
<organism evidence="8 9">
    <name type="scientific">Saccharopolyspora rhizosphaerae</name>
    <dbReference type="NCBI Taxonomy" id="2492662"/>
    <lineage>
        <taxon>Bacteria</taxon>
        <taxon>Bacillati</taxon>
        <taxon>Actinomycetota</taxon>
        <taxon>Actinomycetes</taxon>
        <taxon>Pseudonocardiales</taxon>
        <taxon>Pseudonocardiaceae</taxon>
        <taxon>Saccharopolyspora</taxon>
    </lineage>
</organism>
<feature type="transmembrane region" description="Helical" evidence="7">
    <location>
        <begin position="303"/>
        <end position="321"/>
    </location>
</feature>
<evidence type="ECO:0000256" key="3">
    <source>
        <dbReference type="ARBA" id="ARBA00022692"/>
    </source>
</evidence>
<feature type="transmembrane region" description="Helical" evidence="7">
    <location>
        <begin position="73"/>
        <end position="96"/>
    </location>
</feature>
<accession>A0A3R8R2K1</accession>
<evidence type="ECO:0000256" key="4">
    <source>
        <dbReference type="ARBA" id="ARBA00022989"/>
    </source>
</evidence>
<sequence>MRAGAGPDRVSTRLPAAGRRPARRGPPRRRPRDPGASTVSLWPWLRALAAAGILAVLAWRLGTDAFVDGLRAIGPGTVLAALGIGLVTTGCSAWRWCVIARGLSLRLPLRTAVADYYRALLLNAVLPAGVLGDVHRAVSHGHRAGDLGGGVRAVVLERCAGQLALLTAGAIVLLTGPAPPLPVGPGLLAAAVVAGLCLLVPRVRRAVARLWRDARLLLTRRALPPVAVSSLATVTGHLGLFLVAARVSGVGAPTTALLPLLVLALLVMALPVNLGGFGPREAFLVIAFAATGLDPAQGLATSVAYGVLSLVAALPGVPVLISRAAGTGGRSGGTAPGVPRTATPAGRRTGSPR</sequence>
<evidence type="ECO:0000256" key="5">
    <source>
        <dbReference type="ARBA" id="ARBA00023136"/>
    </source>
</evidence>
<dbReference type="GO" id="GO:0005886">
    <property type="term" value="C:plasma membrane"/>
    <property type="evidence" value="ECO:0007669"/>
    <property type="project" value="UniProtKB-SubCell"/>
</dbReference>
<comment type="subcellular location">
    <subcellularLocation>
        <location evidence="1">Cell membrane</location>
        <topology evidence="1">Multi-pass membrane protein</topology>
    </subcellularLocation>
</comment>
<keyword evidence="2" id="KW-1003">Cell membrane</keyword>
<feature type="region of interest" description="Disordered" evidence="6">
    <location>
        <begin position="1"/>
        <end position="36"/>
    </location>
</feature>
<dbReference type="Pfam" id="PF03706">
    <property type="entry name" value="LPG_synthase_TM"/>
    <property type="match status" value="1"/>
</dbReference>
<proteinExistence type="predicted"/>
<keyword evidence="3 7" id="KW-0812">Transmembrane</keyword>
<keyword evidence="4 7" id="KW-1133">Transmembrane helix</keyword>
<keyword evidence="5 7" id="KW-0472">Membrane</keyword>
<name>A0A3R8R2K1_9PSEU</name>
<evidence type="ECO:0000256" key="2">
    <source>
        <dbReference type="ARBA" id="ARBA00022475"/>
    </source>
</evidence>
<feature type="transmembrane region" description="Helical" evidence="7">
    <location>
        <begin position="116"/>
        <end position="134"/>
    </location>
</feature>
<evidence type="ECO:0000313" key="9">
    <source>
        <dbReference type="Proteomes" id="UP000274515"/>
    </source>
</evidence>
<keyword evidence="9" id="KW-1185">Reference proteome</keyword>
<evidence type="ECO:0000313" key="8">
    <source>
        <dbReference type="EMBL" id="RRO16748.1"/>
    </source>
</evidence>
<feature type="transmembrane region" description="Helical" evidence="7">
    <location>
        <begin position="222"/>
        <end position="244"/>
    </location>
</feature>
<reference evidence="8 9" key="1">
    <citation type="submission" date="2018-11" db="EMBL/GenBank/DDBJ databases">
        <title>Saccharopolyspora rhizosphaerae sp. nov., an actinomycete isolated from rhizosphere soil in Thailand.</title>
        <authorList>
            <person name="Intra B."/>
            <person name="Euanorasetr J."/>
            <person name="Take A."/>
            <person name="Inahashi Y."/>
            <person name="Mori M."/>
            <person name="Panbangred W."/>
            <person name="Matsumoto A."/>
        </authorList>
    </citation>
    <scope>NUCLEOTIDE SEQUENCE [LARGE SCALE GENOMIC DNA]</scope>
    <source>
        <strain evidence="8 9">H219</strain>
    </source>
</reference>
<dbReference type="PANTHER" id="PTHR40277:SF1">
    <property type="entry name" value="BLL5419 PROTEIN"/>
    <property type="match status" value="1"/>
</dbReference>
<dbReference type="PANTHER" id="PTHR40277">
    <property type="entry name" value="BLL5419 PROTEIN"/>
    <property type="match status" value="1"/>
</dbReference>
<dbReference type="Proteomes" id="UP000274515">
    <property type="component" value="Unassembled WGS sequence"/>
</dbReference>
<feature type="transmembrane region" description="Helical" evidence="7">
    <location>
        <begin position="41"/>
        <end position="61"/>
    </location>
</feature>
<dbReference type="EMBL" id="RSAA01000011">
    <property type="protein sequence ID" value="RRO16748.1"/>
    <property type="molecule type" value="Genomic_DNA"/>
</dbReference>
<evidence type="ECO:0000256" key="6">
    <source>
        <dbReference type="SAM" id="MobiDB-lite"/>
    </source>
</evidence>
<feature type="compositionally biased region" description="Basic residues" evidence="6">
    <location>
        <begin position="20"/>
        <end position="31"/>
    </location>
</feature>
<gene>
    <name evidence="8" type="ORF">EIL87_12670</name>
</gene>
<dbReference type="AlphaFoldDB" id="A0A3R8R2K1"/>
<feature type="region of interest" description="Disordered" evidence="6">
    <location>
        <begin position="328"/>
        <end position="353"/>
    </location>
</feature>
<comment type="caution">
    <text evidence="8">The sequence shown here is derived from an EMBL/GenBank/DDBJ whole genome shotgun (WGS) entry which is preliminary data.</text>
</comment>